<dbReference type="EMBL" id="CP006988">
    <property type="protein sequence ID" value="AIC29856.1"/>
    <property type="molecule type" value="Genomic_DNA"/>
</dbReference>
<geneLocation type="plasmid" evidence="2 3">
    <name>pRetIE4771b</name>
</geneLocation>
<dbReference type="KEGG" id="rei:IE4771_PB00125"/>
<dbReference type="AlphaFoldDB" id="A0A060IDQ8"/>
<protein>
    <submittedName>
        <fullName evidence="2">Uncharacterized protein</fullName>
    </submittedName>
</protein>
<evidence type="ECO:0000313" key="3">
    <source>
        <dbReference type="Proteomes" id="UP000027180"/>
    </source>
</evidence>
<evidence type="ECO:0000313" key="2">
    <source>
        <dbReference type="EMBL" id="AIC29856.1"/>
    </source>
</evidence>
<name>A0A060IDQ8_RHIET</name>
<feature type="region of interest" description="Disordered" evidence="1">
    <location>
        <begin position="33"/>
        <end position="52"/>
    </location>
</feature>
<sequence>MIGRLLLVCFRTCVQRGRLISAYRLNGRRIGMDKPDGNVDEAPAAFSSRGAQ</sequence>
<accession>A0A060IDQ8</accession>
<keyword evidence="2" id="KW-0614">Plasmid</keyword>
<gene>
    <name evidence="2" type="ORF">IE4771_PB00125</name>
</gene>
<proteinExistence type="predicted"/>
<organism evidence="2 3">
    <name type="scientific">Rhizobium etli bv. mimosae str. IE4771</name>
    <dbReference type="NCBI Taxonomy" id="1432050"/>
    <lineage>
        <taxon>Bacteria</taxon>
        <taxon>Pseudomonadati</taxon>
        <taxon>Pseudomonadota</taxon>
        <taxon>Alphaproteobacteria</taxon>
        <taxon>Hyphomicrobiales</taxon>
        <taxon>Rhizobiaceae</taxon>
        <taxon>Rhizobium/Agrobacterium group</taxon>
        <taxon>Rhizobium</taxon>
    </lineage>
</organism>
<dbReference type="HOGENOM" id="CLU_3083982_0_0_5"/>
<reference evidence="2 3" key="1">
    <citation type="submission" date="2013-12" db="EMBL/GenBank/DDBJ databases">
        <title>Complete genome sequence of Rhizobium etli bv. mimosae IE4771.</title>
        <authorList>
            <person name="Bustos P."/>
            <person name="Santamaria R.I."/>
            <person name="Lozano L."/>
            <person name="Ormeno-Orrillo E."/>
            <person name="Rogel M.A."/>
            <person name="Romero D."/>
            <person name="Cevallos M.A."/>
            <person name="Martinez-Romero E."/>
            <person name="Gonzalez V."/>
        </authorList>
    </citation>
    <scope>NUCLEOTIDE SEQUENCE [LARGE SCALE GENOMIC DNA]</scope>
    <source>
        <strain evidence="2 3">IE4771</strain>
        <plasmid evidence="3">Plasmid pRetIE4771b</plasmid>
    </source>
</reference>
<evidence type="ECO:0000256" key="1">
    <source>
        <dbReference type="SAM" id="MobiDB-lite"/>
    </source>
</evidence>
<dbReference type="Proteomes" id="UP000027180">
    <property type="component" value="Plasmid pRetIE4771b"/>
</dbReference>